<organism evidence="3">
    <name type="scientific">Micromonas pusilla (strain CCMP1545)</name>
    <name type="common">Picoplanktonic green alga</name>
    <dbReference type="NCBI Taxonomy" id="564608"/>
    <lineage>
        <taxon>Eukaryota</taxon>
        <taxon>Viridiplantae</taxon>
        <taxon>Chlorophyta</taxon>
        <taxon>Mamiellophyceae</taxon>
        <taxon>Mamiellales</taxon>
        <taxon>Mamiellaceae</taxon>
        <taxon>Micromonas</taxon>
    </lineage>
</organism>
<accession>C1N6P8</accession>
<feature type="region of interest" description="Disordered" evidence="1">
    <location>
        <begin position="139"/>
        <end position="187"/>
    </location>
</feature>
<feature type="region of interest" description="Disordered" evidence="1">
    <location>
        <begin position="1"/>
        <end position="27"/>
    </location>
</feature>
<dbReference type="RefSeq" id="XP_003063771.1">
    <property type="nucleotide sequence ID" value="XM_003063725.1"/>
</dbReference>
<dbReference type="OMA" id="LYDYELR"/>
<dbReference type="OrthoDB" id="502170at2759"/>
<feature type="compositionally biased region" description="Low complexity" evidence="1">
    <location>
        <begin position="10"/>
        <end position="24"/>
    </location>
</feature>
<dbReference type="GeneID" id="9689030"/>
<dbReference type="AlphaFoldDB" id="C1N6P8"/>
<dbReference type="KEGG" id="mpp:MICPUCDRAFT_53388"/>
<protein>
    <submittedName>
        <fullName evidence="2">F-box profile protein</fullName>
    </submittedName>
</protein>
<keyword evidence="3" id="KW-1185">Reference proteome</keyword>
<evidence type="ECO:0000256" key="1">
    <source>
        <dbReference type="SAM" id="MobiDB-lite"/>
    </source>
</evidence>
<evidence type="ECO:0000313" key="2">
    <source>
        <dbReference type="EMBL" id="EEH52144.1"/>
    </source>
</evidence>
<dbReference type="Proteomes" id="UP000001876">
    <property type="component" value="Unassembled WGS sequence"/>
</dbReference>
<proteinExistence type="predicted"/>
<dbReference type="EMBL" id="GG663749">
    <property type="protein sequence ID" value="EEH52144.1"/>
    <property type="molecule type" value="Genomic_DNA"/>
</dbReference>
<sequence>MPPAKKKTKTTTTKKVPAAAAAAAGRSLTDLNDETLERVASFLSPPSVYNLARASKKTFWAERDDGAPPLGTTLAQAALRRQLARVVRAVTRRRAPRDDGRPAFELMDVFPDELVPKDAREAPRALLSGSVAVQAAIGVGGDETEDEEEEEDEVEDNDDDDDDDDDDDGDDGGDDDDDDDDEKEPWAGADVDVFCTFEAAPFVRRRLIERCGLVCSGVDNDYMQQRSDADYDAPGSSLNAISHVESYSARPTSGVTTDRGDYEDLDDDLEYASDAYYEKAKAWGAAAVKQSRGTDRDPHFFTFLVGRPDGSGDGGDFLYDYELRDEKFVQLVVGLPRVKDARELLESFDLEICKCSFDGRTSRVPAPENTFASRTVVTPARRALVDDFMEKREKWAANVTETIANYDCNVAIALAKMTKKVWKDLGVNPFKEDGTKGGLFDRSRVDFARKYTFLTTLIKRMQKYARRGVEILDPPSGALEWDVVEFVEG</sequence>
<evidence type="ECO:0000313" key="3">
    <source>
        <dbReference type="Proteomes" id="UP000001876"/>
    </source>
</evidence>
<dbReference type="eggNOG" id="ENOG502SUAQ">
    <property type="taxonomic scope" value="Eukaryota"/>
</dbReference>
<reference evidence="2 3" key="1">
    <citation type="journal article" date="2009" name="Science">
        <title>Green evolution and dynamic adaptations revealed by genomes of the marine picoeukaryotes Micromonas.</title>
        <authorList>
            <person name="Worden A.Z."/>
            <person name="Lee J.H."/>
            <person name="Mock T."/>
            <person name="Rouze P."/>
            <person name="Simmons M.P."/>
            <person name="Aerts A.L."/>
            <person name="Allen A.E."/>
            <person name="Cuvelier M.L."/>
            <person name="Derelle E."/>
            <person name="Everett M.V."/>
            <person name="Foulon E."/>
            <person name="Grimwood J."/>
            <person name="Gundlach H."/>
            <person name="Henrissat B."/>
            <person name="Napoli C."/>
            <person name="McDonald S.M."/>
            <person name="Parker M.S."/>
            <person name="Rombauts S."/>
            <person name="Salamov A."/>
            <person name="Von Dassow P."/>
            <person name="Badger J.H."/>
            <person name="Coutinho P.M."/>
            <person name="Demir E."/>
            <person name="Dubchak I."/>
            <person name="Gentemann C."/>
            <person name="Eikrem W."/>
            <person name="Gready J.E."/>
            <person name="John U."/>
            <person name="Lanier W."/>
            <person name="Lindquist E.A."/>
            <person name="Lucas S."/>
            <person name="Mayer K.F."/>
            <person name="Moreau H."/>
            <person name="Not F."/>
            <person name="Otillar R."/>
            <person name="Panaud O."/>
            <person name="Pangilinan J."/>
            <person name="Paulsen I."/>
            <person name="Piegu B."/>
            <person name="Poliakov A."/>
            <person name="Robbens S."/>
            <person name="Schmutz J."/>
            <person name="Toulza E."/>
            <person name="Wyss T."/>
            <person name="Zelensky A."/>
            <person name="Zhou K."/>
            <person name="Armbrust E.V."/>
            <person name="Bhattacharya D."/>
            <person name="Goodenough U.W."/>
            <person name="Van de Peer Y."/>
            <person name="Grigoriev I.V."/>
        </authorList>
    </citation>
    <scope>NUCLEOTIDE SEQUENCE [LARGE SCALE GENOMIC DNA]</scope>
    <source>
        <strain evidence="2 3">CCMP1545</strain>
    </source>
</reference>
<gene>
    <name evidence="2" type="ORF">MICPUCDRAFT_53388</name>
</gene>
<feature type="compositionally biased region" description="Acidic residues" evidence="1">
    <location>
        <begin position="142"/>
        <end position="183"/>
    </location>
</feature>
<name>C1N6P8_MICPC</name>